<evidence type="ECO:0000313" key="5">
    <source>
        <dbReference type="EMBL" id="CAD9874290.1"/>
    </source>
</evidence>
<keyword evidence="1" id="KW-0175">Coiled coil</keyword>
<dbReference type="PANTHER" id="PTHR13568">
    <property type="entry name" value="FAM11A, B PROTEIN"/>
    <property type="match status" value="1"/>
</dbReference>
<dbReference type="PRINTS" id="PR00625">
    <property type="entry name" value="JDOMAIN"/>
</dbReference>
<feature type="transmembrane region" description="Helical" evidence="3">
    <location>
        <begin position="354"/>
        <end position="373"/>
    </location>
</feature>
<feature type="transmembrane region" description="Helical" evidence="3">
    <location>
        <begin position="379"/>
        <end position="401"/>
    </location>
</feature>
<dbReference type="SUPFAM" id="SSF46565">
    <property type="entry name" value="Chaperone J-domain"/>
    <property type="match status" value="1"/>
</dbReference>
<accession>A0A7S2V7X0</accession>
<organism evidence="5">
    <name type="scientific">Fibrocapsa japonica</name>
    <dbReference type="NCBI Taxonomy" id="94617"/>
    <lineage>
        <taxon>Eukaryota</taxon>
        <taxon>Sar</taxon>
        <taxon>Stramenopiles</taxon>
        <taxon>Ochrophyta</taxon>
        <taxon>Raphidophyceae</taxon>
        <taxon>Chattonellales</taxon>
        <taxon>Chattonellaceae</taxon>
        <taxon>Fibrocapsa</taxon>
    </lineage>
</organism>
<dbReference type="PROSITE" id="PS50076">
    <property type="entry name" value="DNAJ_2"/>
    <property type="match status" value="1"/>
</dbReference>
<dbReference type="InterPro" id="IPR001623">
    <property type="entry name" value="DnaJ_domain"/>
</dbReference>
<feature type="compositionally biased region" description="Acidic residues" evidence="2">
    <location>
        <begin position="291"/>
        <end position="302"/>
    </location>
</feature>
<proteinExistence type="predicted"/>
<feature type="region of interest" description="Disordered" evidence="2">
    <location>
        <begin position="270"/>
        <end position="302"/>
    </location>
</feature>
<sequence length="583" mass="64731">MASSRLFLCCCKPFFRGSDASTEFYDILGVQTDASSDQIRRAYMKKSLAMHPDKLAQKGEVLTDADRARFQRLKEAYDTLMDPRLRELYDNFGERGMKWAEGTSSVDLEALFENFYKSSRQDRLCIILLLLALCCLILIVPVLACLKVDTVLKGPWLALASPVWLFDLLILFYLSSVVALVGCSRPQPPEGLDPSDPEWQEWKESTANSPLVQWMNLLSFCCLVVFEVFLCAGLDGVLDWSWGFICLPYFVWEGLSMVLLLPAAVAQVKPPKKKENQPMSSSAGGGAGQDGADDDSDGDFSDDEEDAHYAAAMAEAAAAGYDVETVRKERRKQRKAMKKARAEKKREQSEQARARILQASFRVLAVVFIVLQVDGDIDWNWWGVLWPVWLMLGLLLLRSLWQYHQGKQLEKGVDTKKMERQEPMTPEEQATLARVMHFHAEFSQGCCQFILLLTVACLLAARLETAEYSAFAILSPVYIIVGCCFCCMCCMACAAPEDVLEGAEDDRTPPVPGEGDLSGGGDIEAGRGDSVDQGKDRPSESEGFGVSSEYRPPDEAQVVKPGPTTPEPERKSAAPAEIDLDID</sequence>
<feature type="transmembrane region" description="Helical" evidence="3">
    <location>
        <begin position="442"/>
        <end position="461"/>
    </location>
</feature>
<dbReference type="InterPro" id="IPR018253">
    <property type="entry name" value="DnaJ_domain_CS"/>
</dbReference>
<dbReference type="Pfam" id="PF10269">
    <property type="entry name" value="Tmemb_185A"/>
    <property type="match status" value="1"/>
</dbReference>
<dbReference type="PROSITE" id="PS00636">
    <property type="entry name" value="DNAJ_1"/>
    <property type="match status" value="1"/>
</dbReference>
<dbReference type="Pfam" id="PF00226">
    <property type="entry name" value="DnaJ"/>
    <property type="match status" value="1"/>
</dbReference>
<feature type="transmembrane region" description="Helical" evidence="3">
    <location>
        <begin position="211"/>
        <end position="230"/>
    </location>
</feature>
<keyword evidence="3" id="KW-1133">Transmembrane helix</keyword>
<evidence type="ECO:0000256" key="1">
    <source>
        <dbReference type="SAM" id="Coils"/>
    </source>
</evidence>
<dbReference type="Gene3D" id="1.10.287.110">
    <property type="entry name" value="DnaJ domain"/>
    <property type="match status" value="1"/>
</dbReference>
<feature type="coiled-coil region" evidence="1">
    <location>
        <begin position="323"/>
        <end position="359"/>
    </location>
</feature>
<feature type="transmembrane region" description="Helical" evidence="3">
    <location>
        <begin position="124"/>
        <end position="144"/>
    </location>
</feature>
<keyword evidence="3" id="KW-0812">Transmembrane</keyword>
<feature type="region of interest" description="Disordered" evidence="2">
    <location>
        <begin position="502"/>
        <end position="583"/>
    </location>
</feature>
<feature type="compositionally biased region" description="Basic and acidic residues" evidence="2">
    <location>
        <begin position="524"/>
        <end position="540"/>
    </location>
</feature>
<name>A0A7S2V7X0_9STRA</name>
<dbReference type="InterPro" id="IPR036869">
    <property type="entry name" value="J_dom_sf"/>
</dbReference>
<gene>
    <name evidence="5" type="ORF">FJAP1339_LOCUS11726</name>
</gene>
<dbReference type="PANTHER" id="PTHR13568:SF9">
    <property type="entry name" value="TRANSMEMBRANE PROTEIN 203"/>
    <property type="match status" value="1"/>
</dbReference>
<feature type="domain" description="J" evidence="4">
    <location>
        <begin position="23"/>
        <end position="93"/>
    </location>
</feature>
<keyword evidence="3" id="KW-0472">Membrane</keyword>
<dbReference type="EMBL" id="HBHR01022876">
    <property type="protein sequence ID" value="CAD9874290.1"/>
    <property type="molecule type" value="Transcribed_RNA"/>
</dbReference>
<evidence type="ECO:0000256" key="2">
    <source>
        <dbReference type="SAM" id="MobiDB-lite"/>
    </source>
</evidence>
<feature type="transmembrane region" description="Helical" evidence="3">
    <location>
        <begin position="242"/>
        <end position="265"/>
    </location>
</feature>
<feature type="transmembrane region" description="Helical" evidence="3">
    <location>
        <begin position="473"/>
        <end position="495"/>
    </location>
</feature>
<dbReference type="InterPro" id="IPR019396">
    <property type="entry name" value="TM_Fragile-X-F-assoc"/>
</dbReference>
<reference evidence="5" key="1">
    <citation type="submission" date="2021-01" db="EMBL/GenBank/DDBJ databases">
        <authorList>
            <person name="Corre E."/>
            <person name="Pelletier E."/>
            <person name="Niang G."/>
            <person name="Scheremetjew M."/>
            <person name="Finn R."/>
            <person name="Kale V."/>
            <person name="Holt S."/>
            <person name="Cochrane G."/>
            <person name="Meng A."/>
            <person name="Brown T."/>
            <person name="Cohen L."/>
        </authorList>
    </citation>
    <scope>NUCLEOTIDE SEQUENCE</scope>
    <source>
        <strain evidence="5">CCMP1661</strain>
    </source>
</reference>
<dbReference type="CDD" id="cd06257">
    <property type="entry name" value="DnaJ"/>
    <property type="match status" value="1"/>
</dbReference>
<dbReference type="SMART" id="SM00271">
    <property type="entry name" value="DnaJ"/>
    <property type="match status" value="1"/>
</dbReference>
<evidence type="ECO:0000256" key="3">
    <source>
        <dbReference type="SAM" id="Phobius"/>
    </source>
</evidence>
<dbReference type="AlphaFoldDB" id="A0A7S2V7X0"/>
<feature type="transmembrane region" description="Helical" evidence="3">
    <location>
        <begin position="164"/>
        <end position="183"/>
    </location>
</feature>
<protein>
    <recommendedName>
        <fullName evidence="4">J domain-containing protein</fullName>
    </recommendedName>
</protein>
<evidence type="ECO:0000259" key="4">
    <source>
        <dbReference type="PROSITE" id="PS50076"/>
    </source>
</evidence>